<proteinExistence type="predicted"/>
<dbReference type="Pfam" id="PF01966">
    <property type="entry name" value="HD"/>
    <property type="match status" value="1"/>
</dbReference>
<evidence type="ECO:0000313" key="2">
    <source>
        <dbReference type="EMBL" id="MDQ0203107.1"/>
    </source>
</evidence>
<sequence length="173" mass="19571">MIKRIMQFWHALAARLSDKDRVFVSEYLHDKELGLFNEMNIYDRRHAVLTAYTAARMADHRTVNRRLLVKAALLHDIGRNAAAVCLADKVVFVLLEAISVKAAVRAARRGGRGTIGRRRNALYICMHHAALGAEKLEQIDEWAVAQLVKRHHDKPNAADSNELILLRMADALN</sequence>
<dbReference type="InterPro" id="IPR006675">
    <property type="entry name" value="HDIG_dom"/>
</dbReference>
<feature type="domain" description="HD" evidence="1">
    <location>
        <begin position="45"/>
        <end position="79"/>
    </location>
</feature>
<dbReference type="SUPFAM" id="SSF109604">
    <property type="entry name" value="HD-domain/PDEase-like"/>
    <property type="match status" value="1"/>
</dbReference>
<dbReference type="RefSeq" id="WP_307223094.1">
    <property type="nucleotide sequence ID" value="NZ_CP116940.1"/>
</dbReference>
<accession>A0ABT9Y5K6</accession>
<evidence type="ECO:0000259" key="1">
    <source>
        <dbReference type="Pfam" id="PF01966"/>
    </source>
</evidence>
<dbReference type="EMBL" id="JAUSUE010000004">
    <property type="protein sequence ID" value="MDQ0203107.1"/>
    <property type="molecule type" value="Genomic_DNA"/>
</dbReference>
<organism evidence="2 3">
    <name type="scientific">Pectinatus haikarae</name>
    <dbReference type="NCBI Taxonomy" id="349096"/>
    <lineage>
        <taxon>Bacteria</taxon>
        <taxon>Bacillati</taxon>
        <taxon>Bacillota</taxon>
        <taxon>Negativicutes</taxon>
        <taxon>Selenomonadales</taxon>
        <taxon>Selenomonadaceae</taxon>
        <taxon>Pectinatus</taxon>
    </lineage>
</organism>
<name>A0ABT9Y5K6_9FIRM</name>
<dbReference type="NCBIfam" id="TIGR00277">
    <property type="entry name" value="HDIG"/>
    <property type="match status" value="1"/>
</dbReference>
<keyword evidence="3" id="KW-1185">Reference proteome</keyword>
<reference evidence="2 3" key="1">
    <citation type="submission" date="2023-07" db="EMBL/GenBank/DDBJ databases">
        <title>Genomic Encyclopedia of Type Strains, Phase IV (KMG-IV): sequencing the most valuable type-strain genomes for metagenomic binning, comparative biology and taxonomic classification.</title>
        <authorList>
            <person name="Goeker M."/>
        </authorList>
    </citation>
    <scope>NUCLEOTIDE SEQUENCE [LARGE SCALE GENOMIC DNA]</scope>
    <source>
        <strain evidence="2 3">DSM 16980</strain>
    </source>
</reference>
<evidence type="ECO:0000313" key="3">
    <source>
        <dbReference type="Proteomes" id="UP001239167"/>
    </source>
</evidence>
<gene>
    <name evidence="2" type="ORF">J2S01_000814</name>
</gene>
<dbReference type="InterPro" id="IPR006674">
    <property type="entry name" value="HD_domain"/>
</dbReference>
<dbReference type="Proteomes" id="UP001239167">
    <property type="component" value="Unassembled WGS sequence"/>
</dbReference>
<dbReference type="Gene3D" id="1.10.3210.10">
    <property type="entry name" value="Hypothetical protein af1432"/>
    <property type="match status" value="1"/>
</dbReference>
<comment type="caution">
    <text evidence="2">The sequence shown here is derived from an EMBL/GenBank/DDBJ whole genome shotgun (WGS) entry which is preliminary data.</text>
</comment>
<protein>
    <submittedName>
        <fullName evidence="2">Nucleotidyltransferase with HDIG domain</fullName>
    </submittedName>
</protein>